<comment type="caution">
    <text evidence="2">The sequence shown here is derived from an EMBL/GenBank/DDBJ whole genome shotgun (WGS) entry which is preliminary data.</text>
</comment>
<feature type="chain" id="PRO_5031324075" description="Secretion system X translation initiation factor" evidence="1">
    <location>
        <begin position="20"/>
        <end position="179"/>
    </location>
</feature>
<organism evidence="2 3">
    <name type="scientific">Pseudoduganella rivuli</name>
    <dbReference type="NCBI Taxonomy" id="2666085"/>
    <lineage>
        <taxon>Bacteria</taxon>
        <taxon>Pseudomonadati</taxon>
        <taxon>Pseudomonadota</taxon>
        <taxon>Betaproteobacteria</taxon>
        <taxon>Burkholderiales</taxon>
        <taxon>Oxalobacteraceae</taxon>
        <taxon>Telluria group</taxon>
        <taxon>Pseudoduganella</taxon>
    </lineage>
</organism>
<keyword evidence="1" id="KW-0732">Signal</keyword>
<proteinExistence type="predicted"/>
<reference evidence="2 3" key="1">
    <citation type="submission" date="2019-11" db="EMBL/GenBank/DDBJ databases">
        <title>Novel species isolated from a subtropical stream in China.</title>
        <authorList>
            <person name="Lu H."/>
        </authorList>
    </citation>
    <scope>NUCLEOTIDE SEQUENCE [LARGE SCALE GENOMIC DNA]</scope>
    <source>
        <strain evidence="2 3">FT92W</strain>
    </source>
</reference>
<accession>A0A7X2LV53</accession>
<gene>
    <name evidence="2" type="ORF">GJ700_23235</name>
</gene>
<name>A0A7X2LV53_9BURK</name>
<dbReference type="AlphaFoldDB" id="A0A7X2LV53"/>
<protein>
    <recommendedName>
        <fullName evidence="4">Secretion system X translation initiation factor</fullName>
    </recommendedName>
</protein>
<sequence>MKKWIIAAGAATVALAWFAPDDDVVPPAAATPRPAASVETAAPVPAAPVAMSPAIPAELQIQRRIEDEDVGNLFAGSAEMQPAPLKLVAARAVQPEQATVAQAVNAAALPFVFLGSYRDGGQTTYLLQADGQDIVARVGDTIASAYRLDAAHDGALSFTHLPRNQTVTLALTNATGEAN</sequence>
<feature type="signal peptide" evidence="1">
    <location>
        <begin position="1"/>
        <end position="19"/>
    </location>
</feature>
<evidence type="ECO:0000256" key="1">
    <source>
        <dbReference type="SAM" id="SignalP"/>
    </source>
</evidence>
<evidence type="ECO:0008006" key="4">
    <source>
        <dbReference type="Google" id="ProtNLM"/>
    </source>
</evidence>
<evidence type="ECO:0000313" key="2">
    <source>
        <dbReference type="EMBL" id="MRV74628.1"/>
    </source>
</evidence>
<keyword evidence="3" id="KW-1185">Reference proteome</keyword>
<dbReference type="EMBL" id="WKJJ01000015">
    <property type="protein sequence ID" value="MRV74628.1"/>
    <property type="molecule type" value="Genomic_DNA"/>
</dbReference>
<dbReference type="Proteomes" id="UP000446768">
    <property type="component" value="Unassembled WGS sequence"/>
</dbReference>
<evidence type="ECO:0000313" key="3">
    <source>
        <dbReference type="Proteomes" id="UP000446768"/>
    </source>
</evidence>
<dbReference type="RefSeq" id="WP_154378361.1">
    <property type="nucleotide sequence ID" value="NZ_WKJJ01000015.1"/>
</dbReference>